<evidence type="ECO:0000313" key="3">
    <source>
        <dbReference type="Proteomes" id="UP000199385"/>
    </source>
</evidence>
<reference evidence="3" key="1">
    <citation type="submission" date="2016-06" db="EMBL/GenBank/DDBJ databases">
        <authorList>
            <person name="Varghese N."/>
            <person name="Submissions Spin"/>
        </authorList>
    </citation>
    <scope>NUCLEOTIDE SEQUENCE [LARGE SCALE GENOMIC DNA]</scope>
    <source>
        <strain evidence="3">DSM 44815</strain>
    </source>
</reference>
<dbReference type="SUPFAM" id="SSF54427">
    <property type="entry name" value="NTF2-like"/>
    <property type="match status" value="1"/>
</dbReference>
<gene>
    <name evidence="2" type="ORF">GA0070611_2593</name>
</gene>
<name>A0A1A8ZJZ8_9ACTN</name>
<protein>
    <submittedName>
        <fullName evidence="2">SnoaL-like domain-containing protein</fullName>
    </submittedName>
</protein>
<dbReference type="Gene3D" id="3.10.450.50">
    <property type="match status" value="1"/>
</dbReference>
<accession>A0A1A8ZJZ8</accession>
<feature type="domain" description="SnoaL-like" evidence="1">
    <location>
        <begin position="27"/>
        <end position="129"/>
    </location>
</feature>
<dbReference type="InterPro" id="IPR037401">
    <property type="entry name" value="SnoaL-like"/>
</dbReference>
<dbReference type="STRING" id="261654.GA0070611_2593"/>
<organism evidence="2 3">
    <name type="scientific">Micromonospora auratinigra</name>
    <dbReference type="NCBI Taxonomy" id="261654"/>
    <lineage>
        <taxon>Bacteria</taxon>
        <taxon>Bacillati</taxon>
        <taxon>Actinomycetota</taxon>
        <taxon>Actinomycetes</taxon>
        <taxon>Micromonosporales</taxon>
        <taxon>Micromonosporaceae</taxon>
        <taxon>Micromonospora</taxon>
    </lineage>
</organism>
<evidence type="ECO:0000259" key="1">
    <source>
        <dbReference type="Pfam" id="PF12680"/>
    </source>
</evidence>
<dbReference type="PATRIC" id="fig|261654.4.peg.2637"/>
<dbReference type="Pfam" id="PF12680">
    <property type="entry name" value="SnoaL_2"/>
    <property type="match status" value="1"/>
</dbReference>
<dbReference type="InterPro" id="IPR032710">
    <property type="entry name" value="NTF2-like_dom_sf"/>
</dbReference>
<evidence type="ECO:0000313" key="2">
    <source>
        <dbReference type="EMBL" id="SBT44158.1"/>
    </source>
</evidence>
<dbReference type="AlphaFoldDB" id="A0A1A8ZJZ8"/>
<dbReference type="EMBL" id="LT594323">
    <property type="protein sequence ID" value="SBT44158.1"/>
    <property type="molecule type" value="Genomic_DNA"/>
</dbReference>
<sequence length="133" mass="15178">MQNADRRSTSILDTARMTLADRQRRLTALYTAFNRRDVATVLAALTPDVRWPNGWEGGTVTGHDEVAAYWRRQWEQLDPTVEPTAFDVEADGRVAVTVHQVVRDRNGTILVDHTVTHRYRFAGDLVAEMEIRD</sequence>
<keyword evidence="3" id="KW-1185">Reference proteome</keyword>
<proteinExistence type="predicted"/>
<dbReference type="Proteomes" id="UP000199385">
    <property type="component" value="Chromosome I"/>
</dbReference>